<protein>
    <submittedName>
        <fullName evidence="3">VOC family protein</fullName>
    </submittedName>
</protein>
<gene>
    <name evidence="3" type="ORF">POL25_42935</name>
</gene>
<feature type="domain" description="VOC" evidence="2">
    <location>
        <begin position="10"/>
        <end position="144"/>
    </location>
</feature>
<dbReference type="InterPro" id="IPR004360">
    <property type="entry name" value="Glyas_Fos-R_dOase_dom"/>
</dbReference>
<dbReference type="PROSITE" id="PS51819">
    <property type="entry name" value="VOC"/>
    <property type="match status" value="1"/>
</dbReference>
<dbReference type="InterPro" id="IPR029068">
    <property type="entry name" value="Glyas_Bleomycin-R_OHBP_Dase"/>
</dbReference>
<dbReference type="PANTHER" id="PTHR36113">
    <property type="entry name" value="LYASE, PUTATIVE-RELATED-RELATED"/>
    <property type="match status" value="1"/>
</dbReference>
<organism evidence="3 4">
    <name type="scientific">Nannocystis bainbridge</name>
    <dbReference type="NCBI Taxonomy" id="2995303"/>
    <lineage>
        <taxon>Bacteria</taxon>
        <taxon>Pseudomonadati</taxon>
        <taxon>Myxococcota</taxon>
        <taxon>Polyangia</taxon>
        <taxon>Nannocystales</taxon>
        <taxon>Nannocystaceae</taxon>
        <taxon>Nannocystis</taxon>
    </lineage>
</organism>
<dbReference type="Gene3D" id="3.10.180.10">
    <property type="entry name" value="2,3-Dihydroxybiphenyl 1,2-Dioxygenase, domain 1"/>
    <property type="match status" value="1"/>
</dbReference>
<comment type="caution">
    <text evidence="3">The sequence shown here is derived from an EMBL/GenBank/DDBJ whole genome shotgun (WGS) entry which is preliminary data.</text>
</comment>
<evidence type="ECO:0000256" key="1">
    <source>
        <dbReference type="ARBA" id="ARBA00022723"/>
    </source>
</evidence>
<proteinExistence type="predicted"/>
<dbReference type="SUPFAM" id="SSF54593">
    <property type="entry name" value="Glyoxalase/Bleomycin resistance protein/Dihydroxybiphenyl dioxygenase"/>
    <property type="match status" value="1"/>
</dbReference>
<evidence type="ECO:0000313" key="4">
    <source>
        <dbReference type="Proteomes" id="UP001221686"/>
    </source>
</evidence>
<dbReference type="RefSeq" id="WP_272092263.1">
    <property type="nucleotide sequence ID" value="NZ_JAQNDL010000005.1"/>
</dbReference>
<dbReference type="EMBL" id="JAQNDL010000005">
    <property type="protein sequence ID" value="MDC0723717.1"/>
    <property type="molecule type" value="Genomic_DNA"/>
</dbReference>
<keyword evidence="4" id="KW-1185">Reference proteome</keyword>
<dbReference type="Pfam" id="PF00903">
    <property type="entry name" value="Glyoxalase"/>
    <property type="match status" value="1"/>
</dbReference>
<evidence type="ECO:0000313" key="3">
    <source>
        <dbReference type="EMBL" id="MDC0723717.1"/>
    </source>
</evidence>
<dbReference type="PANTHER" id="PTHR36113:SF6">
    <property type="entry name" value="FOSFOMYCIN RESISTANCE PROTEIN FOSX"/>
    <property type="match status" value="1"/>
</dbReference>
<keyword evidence="1" id="KW-0479">Metal-binding</keyword>
<name>A0ABT5ECY8_9BACT</name>
<dbReference type="InterPro" id="IPR037523">
    <property type="entry name" value="VOC_core"/>
</dbReference>
<reference evidence="3 4" key="1">
    <citation type="submission" date="2022-11" db="EMBL/GenBank/DDBJ databases">
        <title>Minimal conservation of predation-associated metabolite biosynthetic gene clusters underscores biosynthetic potential of Myxococcota including descriptions for ten novel species: Archangium lansinium sp. nov., Myxococcus landrumus sp. nov., Nannocystis bai.</title>
        <authorList>
            <person name="Ahearne A."/>
            <person name="Stevens C."/>
            <person name="Dowd S."/>
        </authorList>
    </citation>
    <scope>NUCLEOTIDE SEQUENCE [LARGE SCALE GENOMIC DNA]</scope>
    <source>
        <strain evidence="3 4">BB15-2</strain>
    </source>
</reference>
<accession>A0ABT5ECY8</accession>
<dbReference type="InterPro" id="IPR051332">
    <property type="entry name" value="Fosfomycin_Res_Enzymes"/>
</dbReference>
<dbReference type="Proteomes" id="UP001221686">
    <property type="component" value="Unassembled WGS sequence"/>
</dbReference>
<sequence>MTAVSTRATGIHHVSITVNDYERSRAFYTRLFELLGGQVVMDVVGAPHKHEGCRMMLLAAGAFMLGVWEAAPEHRGRAFDRYSVGLHHFAIAVESRAAIDEVHRRLVDAGVEILDAPAEYPYAPGYYAVFFNDPDGIKLELVHV</sequence>
<evidence type="ECO:0000259" key="2">
    <source>
        <dbReference type="PROSITE" id="PS51819"/>
    </source>
</evidence>